<accession>A0A914WXJ3</accession>
<protein>
    <submittedName>
        <fullName evidence="3">Uncharacterized protein</fullName>
    </submittedName>
</protein>
<keyword evidence="2" id="KW-1185">Reference proteome</keyword>
<evidence type="ECO:0000313" key="2">
    <source>
        <dbReference type="Proteomes" id="UP000887566"/>
    </source>
</evidence>
<feature type="region of interest" description="Disordered" evidence="1">
    <location>
        <begin position="18"/>
        <end position="130"/>
    </location>
</feature>
<organism evidence="2 3">
    <name type="scientific">Plectus sambesii</name>
    <dbReference type="NCBI Taxonomy" id="2011161"/>
    <lineage>
        <taxon>Eukaryota</taxon>
        <taxon>Metazoa</taxon>
        <taxon>Ecdysozoa</taxon>
        <taxon>Nematoda</taxon>
        <taxon>Chromadorea</taxon>
        <taxon>Plectida</taxon>
        <taxon>Plectina</taxon>
        <taxon>Plectoidea</taxon>
        <taxon>Plectidae</taxon>
        <taxon>Plectus</taxon>
    </lineage>
</organism>
<dbReference type="WBParaSite" id="PSAMB.scaffold5218size12289.g26155.t1">
    <property type="protein sequence ID" value="PSAMB.scaffold5218size12289.g26155.t1"/>
    <property type="gene ID" value="PSAMB.scaffold5218size12289.g26155"/>
</dbReference>
<dbReference type="Proteomes" id="UP000887566">
    <property type="component" value="Unplaced"/>
</dbReference>
<evidence type="ECO:0000313" key="3">
    <source>
        <dbReference type="WBParaSite" id="PSAMB.scaffold5218size12289.g26155.t1"/>
    </source>
</evidence>
<sequence>MTNSARAASVGRALILMRDDLDDDDMADNAKTRPKALPSANRSRLFPSPIRLRSQRASAGGMGDRMQAEQPPTAIVGPRKATTTTTTSSTPSNSALRPRVLLRSSPTRELPPNTMIASCEFRRSPGALAS</sequence>
<dbReference type="AlphaFoldDB" id="A0A914WXJ3"/>
<evidence type="ECO:0000256" key="1">
    <source>
        <dbReference type="SAM" id="MobiDB-lite"/>
    </source>
</evidence>
<proteinExistence type="predicted"/>
<reference evidence="3" key="1">
    <citation type="submission" date="2022-11" db="UniProtKB">
        <authorList>
            <consortium name="WormBaseParasite"/>
        </authorList>
    </citation>
    <scope>IDENTIFICATION</scope>
</reference>
<name>A0A914WXJ3_9BILA</name>